<organism evidence="9 10">
    <name type="scientific">Rhizobium tumorigenes</name>
    <dbReference type="NCBI Taxonomy" id="2041385"/>
    <lineage>
        <taxon>Bacteria</taxon>
        <taxon>Pseudomonadati</taxon>
        <taxon>Pseudomonadota</taxon>
        <taxon>Alphaproteobacteria</taxon>
        <taxon>Hyphomicrobiales</taxon>
        <taxon>Rhizobiaceae</taxon>
        <taxon>Rhizobium/Agrobacterium group</taxon>
        <taxon>Rhizobium</taxon>
    </lineage>
</organism>
<dbReference type="GO" id="GO:0015074">
    <property type="term" value="P:DNA integration"/>
    <property type="evidence" value="ECO:0007669"/>
    <property type="project" value="UniProtKB-KW"/>
</dbReference>
<dbReference type="Gene3D" id="1.10.10.60">
    <property type="entry name" value="Homeodomain-like"/>
    <property type="match status" value="1"/>
</dbReference>
<keyword evidence="9" id="KW-0614">Plasmid</keyword>
<accession>A0AAF1KBI2</accession>
<dbReference type="SUPFAM" id="SSF53041">
    <property type="entry name" value="Resolvase-like"/>
    <property type="match status" value="1"/>
</dbReference>
<keyword evidence="5" id="KW-0233">DNA recombination</keyword>
<evidence type="ECO:0000313" key="10">
    <source>
        <dbReference type="Proteomes" id="UP000249499"/>
    </source>
</evidence>
<dbReference type="CDD" id="cd03768">
    <property type="entry name" value="SR_ResInv"/>
    <property type="match status" value="1"/>
</dbReference>
<feature type="domain" description="Resolvase/invertase-type recombinase catalytic" evidence="8">
    <location>
        <begin position="3"/>
        <end position="136"/>
    </location>
</feature>
<dbReference type="SMART" id="SM00857">
    <property type="entry name" value="Resolvase"/>
    <property type="match status" value="1"/>
</dbReference>
<dbReference type="Proteomes" id="UP000249499">
    <property type="component" value="Plasmid pTi1078"/>
</dbReference>
<dbReference type="PANTHER" id="PTHR30461">
    <property type="entry name" value="DNA-INVERTASE FROM LAMBDOID PROPHAGE"/>
    <property type="match status" value="1"/>
</dbReference>
<evidence type="ECO:0000256" key="4">
    <source>
        <dbReference type="ARBA" id="ARBA00023125"/>
    </source>
</evidence>
<dbReference type="EMBL" id="CP117257">
    <property type="protein sequence ID" value="WFR98329.1"/>
    <property type="molecule type" value="Genomic_DNA"/>
</dbReference>
<evidence type="ECO:0000256" key="2">
    <source>
        <dbReference type="ARBA" id="ARBA00022908"/>
    </source>
</evidence>
<evidence type="ECO:0000256" key="6">
    <source>
        <dbReference type="PIRSR" id="PIRSR606118-50"/>
    </source>
</evidence>
<dbReference type="FunFam" id="3.40.50.1390:FF:000001">
    <property type="entry name" value="DNA recombinase"/>
    <property type="match status" value="1"/>
</dbReference>
<evidence type="ECO:0000259" key="8">
    <source>
        <dbReference type="PROSITE" id="PS51736"/>
    </source>
</evidence>
<dbReference type="InterPro" id="IPR006118">
    <property type="entry name" value="Recombinase_CS"/>
</dbReference>
<dbReference type="SUPFAM" id="SSF46689">
    <property type="entry name" value="Homeodomain-like"/>
    <property type="match status" value="1"/>
</dbReference>
<dbReference type="KEGG" id="rtu:PR017_21640"/>
<dbReference type="InterPro" id="IPR050639">
    <property type="entry name" value="SSR_resolvase"/>
</dbReference>
<dbReference type="Pfam" id="PF00239">
    <property type="entry name" value="Resolvase"/>
    <property type="match status" value="1"/>
</dbReference>
<dbReference type="InterPro" id="IPR009057">
    <property type="entry name" value="Homeodomain-like_sf"/>
</dbReference>
<dbReference type="InterPro" id="IPR006119">
    <property type="entry name" value="Resolv_N"/>
</dbReference>
<dbReference type="Gene3D" id="3.40.50.1390">
    <property type="entry name" value="Resolvase, N-terminal catalytic domain"/>
    <property type="match status" value="1"/>
</dbReference>
<dbReference type="PANTHER" id="PTHR30461:SF2">
    <property type="entry name" value="SERINE RECOMBINASE PINE-RELATED"/>
    <property type="match status" value="1"/>
</dbReference>
<dbReference type="GO" id="GO:0000150">
    <property type="term" value="F:DNA strand exchange activity"/>
    <property type="evidence" value="ECO:0007669"/>
    <property type="project" value="UniProtKB-KW"/>
</dbReference>
<comment type="similarity">
    <text evidence="1">Belongs to the site-specific recombinase resolvase family.</text>
</comment>
<proteinExistence type="inferred from homology"/>
<dbReference type="PROSITE" id="PS00397">
    <property type="entry name" value="RECOMBINASES_1"/>
    <property type="match status" value="1"/>
</dbReference>
<evidence type="ECO:0000256" key="1">
    <source>
        <dbReference type="ARBA" id="ARBA00009913"/>
    </source>
</evidence>
<dbReference type="PROSITE" id="PS51736">
    <property type="entry name" value="RECOMBINASES_3"/>
    <property type="match status" value="1"/>
</dbReference>
<dbReference type="InterPro" id="IPR036162">
    <property type="entry name" value="Resolvase-like_N_sf"/>
</dbReference>
<evidence type="ECO:0000313" key="9">
    <source>
        <dbReference type="EMBL" id="WFR98329.1"/>
    </source>
</evidence>
<feature type="active site" description="O-(5'-phospho-DNA)-serine intermediate" evidence="6 7">
    <location>
        <position position="11"/>
    </location>
</feature>
<keyword evidence="3" id="KW-0230">DNA invertase</keyword>
<keyword evidence="10" id="KW-1185">Reference proteome</keyword>
<reference evidence="10" key="2">
    <citation type="journal article" date="2023" name="MicrobiologyOpen">
        <title>Genomics of the tumorigenes clade of the family Rhizobiaceae and description of Rhizobium rhododendri sp. nov.</title>
        <authorList>
            <person name="Kuzmanovic N."/>
            <person name="diCenzo G.C."/>
            <person name="Bunk B."/>
            <person name="Sproeer C."/>
            <person name="Fruehling A."/>
            <person name="Neumann-Schaal M."/>
            <person name="Overmann J."/>
            <person name="Smalla K."/>
        </authorList>
    </citation>
    <scope>NUCLEOTIDE SEQUENCE [LARGE SCALE GENOMIC DNA]</scope>
    <source>
        <strain evidence="10">1078</strain>
        <plasmid evidence="10">pTi1078</plasmid>
    </source>
</reference>
<keyword evidence="2" id="KW-0229">DNA integration</keyword>
<keyword evidence="4" id="KW-0238">DNA-binding</keyword>
<dbReference type="RefSeq" id="WP_111219421.1">
    <property type="nucleotide sequence ID" value="NZ_CP117257.1"/>
</dbReference>
<dbReference type="GO" id="GO:0003677">
    <property type="term" value="F:DNA binding"/>
    <property type="evidence" value="ECO:0007669"/>
    <property type="project" value="UniProtKB-KW"/>
</dbReference>
<protein>
    <submittedName>
        <fullName evidence="9">Recombinase family protein</fullName>
    </submittedName>
</protein>
<reference evidence="9 10" key="1">
    <citation type="journal article" date="2018" name="Sci. Rep.">
        <title>Rhizobium tumorigenes sp. nov., a novel plant tumorigenic bacterium isolated from cane gall tumors on thornless blackberry.</title>
        <authorList>
            <person name="Kuzmanovi N."/>
            <person name="Smalla K."/>
            <person name="Gronow S."/>
            <person name="PuBawska J."/>
        </authorList>
    </citation>
    <scope>NUCLEOTIDE SEQUENCE [LARGE SCALE GENOMIC DNA]</scope>
    <source>
        <strain evidence="9 10">1078</strain>
    </source>
</reference>
<sequence>MGAILGYARVSTGDQDVAGQTMRLEQAGAIKVFTDVKSGKSMDRPGLADLIAYARAGDTLAIVRLDRLGRSLAELLETVKMLRGCQIDLLSLEEKIDTSSAAGELIFHVFGAIAHFERRLISERTKDGIAAARAKGKLPGRQPLDMKRVEAAIKLIEAQTSPAEAAKQLGLGRSTVYREMRRLGVSRSTK</sequence>
<evidence type="ECO:0000256" key="3">
    <source>
        <dbReference type="ARBA" id="ARBA00023100"/>
    </source>
</evidence>
<name>A0AAF1KBI2_9HYPH</name>
<evidence type="ECO:0000256" key="7">
    <source>
        <dbReference type="PROSITE-ProRule" id="PRU10137"/>
    </source>
</evidence>
<dbReference type="AlphaFoldDB" id="A0AAF1KBI2"/>
<geneLocation type="plasmid" evidence="9 10">
    <name>pTi1078</name>
</geneLocation>
<gene>
    <name evidence="9" type="ORF">PR017_21640</name>
</gene>
<evidence type="ECO:0000256" key="5">
    <source>
        <dbReference type="ARBA" id="ARBA00023172"/>
    </source>
</evidence>